<dbReference type="OrthoDB" id="9998011at2759"/>
<organism evidence="2 3">
    <name type="scientific">Stegodyphus mimosarum</name>
    <name type="common">African social velvet spider</name>
    <dbReference type="NCBI Taxonomy" id="407821"/>
    <lineage>
        <taxon>Eukaryota</taxon>
        <taxon>Metazoa</taxon>
        <taxon>Ecdysozoa</taxon>
        <taxon>Arthropoda</taxon>
        <taxon>Chelicerata</taxon>
        <taxon>Arachnida</taxon>
        <taxon>Araneae</taxon>
        <taxon>Araneomorphae</taxon>
        <taxon>Entelegynae</taxon>
        <taxon>Eresoidea</taxon>
        <taxon>Eresidae</taxon>
        <taxon>Stegodyphus</taxon>
    </lineage>
</organism>
<feature type="domain" description="Alpha-macroglobulin-like TED" evidence="1">
    <location>
        <begin position="15"/>
        <end position="98"/>
    </location>
</feature>
<evidence type="ECO:0000313" key="2">
    <source>
        <dbReference type="EMBL" id="KFM60092.1"/>
    </source>
</evidence>
<gene>
    <name evidence="2" type="ORF">X975_19313</name>
</gene>
<dbReference type="AlphaFoldDB" id="A0A087T4Q3"/>
<reference evidence="2 3" key="1">
    <citation type="submission" date="2013-11" db="EMBL/GenBank/DDBJ databases">
        <title>Genome sequencing of Stegodyphus mimosarum.</title>
        <authorList>
            <person name="Bechsgaard J."/>
        </authorList>
    </citation>
    <scope>NUCLEOTIDE SEQUENCE [LARGE SCALE GENOMIC DNA]</scope>
</reference>
<evidence type="ECO:0000313" key="3">
    <source>
        <dbReference type="Proteomes" id="UP000054359"/>
    </source>
</evidence>
<dbReference type="EMBL" id="KK113390">
    <property type="protein sequence ID" value="KFM60092.1"/>
    <property type="molecule type" value="Genomic_DNA"/>
</dbReference>
<feature type="non-terminal residue" evidence="2">
    <location>
        <position position="98"/>
    </location>
</feature>
<keyword evidence="3" id="KW-1185">Reference proteome</keyword>
<sequence>MCLMPWNGLIGSPPSSYVLALYAYAIALSKEIRVAKNYLKRLDDRAITKDDYKYWDTSSKSKSLSVEIAGYYVLTQLEIYNHYGVQESWPVVNWIVRQ</sequence>
<evidence type="ECO:0000259" key="1">
    <source>
        <dbReference type="Pfam" id="PF07678"/>
    </source>
</evidence>
<dbReference type="Pfam" id="PF07678">
    <property type="entry name" value="TED_complement"/>
    <property type="match status" value="1"/>
</dbReference>
<dbReference type="SUPFAM" id="SSF48239">
    <property type="entry name" value="Terpenoid cyclases/Protein prenyltransferases"/>
    <property type="match status" value="1"/>
</dbReference>
<dbReference type="InterPro" id="IPR011626">
    <property type="entry name" value="Alpha-macroglobulin_TED"/>
</dbReference>
<protein>
    <recommendedName>
        <fullName evidence="1">Alpha-macroglobulin-like TED domain-containing protein</fullName>
    </recommendedName>
</protein>
<name>A0A087T4Q3_STEMI</name>
<accession>A0A087T4Q3</accession>
<dbReference type="Gene3D" id="1.50.10.20">
    <property type="match status" value="1"/>
</dbReference>
<dbReference type="InterPro" id="IPR008930">
    <property type="entry name" value="Terpenoid_cyclase/PrenylTrfase"/>
</dbReference>
<dbReference type="Proteomes" id="UP000054359">
    <property type="component" value="Unassembled WGS sequence"/>
</dbReference>
<proteinExistence type="predicted"/>
<dbReference type="GO" id="GO:0005615">
    <property type="term" value="C:extracellular space"/>
    <property type="evidence" value="ECO:0007669"/>
    <property type="project" value="InterPro"/>
</dbReference>